<proteinExistence type="predicted"/>
<name>A0ABU2VH70_9ACTN</name>
<protein>
    <submittedName>
        <fullName evidence="2">Transposase</fullName>
    </submittedName>
</protein>
<dbReference type="Pfam" id="PF01610">
    <property type="entry name" value="DDE_Tnp_ISL3"/>
    <property type="match status" value="1"/>
</dbReference>
<reference evidence="3" key="1">
    <citation type="submission" date="2023-07" db="EMBL/GenBank/DDBJ databases">
        <title>30 novel species of actinomycetes from the DSMZ collection.</title>
        <authorList>
            <person name="Nouioui I."/>
        </authorList>
    </citation>
    <scope>NUCLEOTIDE SEQUENCE [LARGE SCALE GENOMIC DNA]</scope>
    <source>
        <strain evidence="3">DSM 41640</strain>
    </source>
</reference>
<dbReference type="RefSeq" id="WP_311717435.1">
    <property type="nucleotide sequence ID" value="NZ_JAVREZ010000012.1"/>
</dbReference>
<evidence type="ECO:0000313" key="2">
    <source>
        <dbReference type="EMBL" id="MDT0484585.1"/>
    </source>
</evidence>
<dbReference type="PANTHER" id="PTHR33498">
    <property type="entry name" value="TRANSPOSASE FOR INSERTION SEQUENCE ELEMENT IS1557"/>
    <property type="match status" value="1"/>
</dbReference>
<keyword evidence="3" id="KW-1185">Reference proteome</keyword>
<accession>A0ABU2VH70</accession>
<dbReference type="EMBL" id="JAVREZ010000012">
    <property type="protein sequence ID" value="MDT0484585.1"/>
    <property type="molecule type" value="Genomic_DNA"/>
</dbReference>
<dbReference type="InterPro" id="IPR002560">
    <property type="entry name" value="Transposase_DDE"/>
</dbReference>
<organism evidence="2 3">
    <name type="scientific">Streptomyces doebereineriae</name>
    <dbReference type="NCBI Taxonomy" id="3075528"/>
    <lineage>
        <taxon>Bacteria</taxon>
        <taxon>Bacillati</taxon>
        <taxon>Actinomycetota</taxon>
        <taxon>Actinomycetes</taxon>
        <taxon>Kitasatosporales</taxon>
        <taxon>Streptomycetaceae</taxon>
        <taxon>Streptomyces</taxon>
    </lineage>
</organism>
<sequence>MHATEALRRLLEHCPELDRTHDLVRQFASMLDARDAAPLPDWLDHLAVSRLPALDGLAKAIREDQHAVVQGITTPFNSGVNEGRITDLKLQKRIMAGRAGVPLLRHRVILMAGLRRSYP</sequence>
<gene>
    <name evidence="2" type="ORF">RNB18_31105</name>
</gene>
<feature type="domain" description="Transposase IS204/IS1001/IS1096/IS1165 DDE" evidence="1">
    <location>
        <begin position="4"/>
        <end position="97"/>
    </location>
</feature>
<evidence type="ECO:0000259" key="1">
    <source>
        <dbReference type="Pfam" id="PF01610"/>
    </source>
</evidence>
<dbReference type="Proteomes" id="UP001183824">
    <property type="component" value="Unassembled WGS sequence"/>
</dbReference>
<evidence type="ECO:0000313" key="3">
    <source>
        <dbReference type="Proteomes" id="UP001183824"/>
    </source>
</evidence>
<dbReference type="InterPro" id="IPR047951">
    <property type="entry name" value="Transpos_ISL3"/>
</dbReference>
<comment type="caution">
    <text evidence="2">The sequence shown here is derived from an EMBL/GenBank/DDBJ whole genome shotgun (WGS) entry which is preliminary data.</text>
</comment>
<dbReference type="PANTHER" id="PTHR33498:SF1">
    <property type="entry name" value="TRANSPOSASE FOR INSERTION SEQUENCE ELEMENT IS1557"/>
    <property type="match status" value="1"/>
</dbReference>